<dbReference type="Proteomes" id="UP000625711">
    <property type="component" value="Unassembled WGS sequence"/>
</dbReference>
<protein>
    <submittedName>
        <fullName evidence="1">Uncharacterized protein</fullName>
    </submittedName>
</protein>
<comment type="caution">
    <text evidence="1">The sequence shown here is derived from an EMBL/GenBank/DDBJ whole genome shotgun (WGS) entry which is preliminary data.</text>
</comment>
<dbReference type="EMBL" id="JAACXV010013339">
    <property type="protein sequence ID" value="KAF7273684.1"/>
    <property type="molecule type" value="Genomic_DNA"/>
</dbReference>
<organism evidence="1 2">
    <name type="scientific">Rhynchophorus ferrugineus</name>
    <name type="common">Red palm weevil</name>
    <name type="synonym">Curculio ferrugineus</name>
    <dbReference type="NCBI Taxonomy" id="354439"/>
    <lineage>
        <taxon>Eukaryota</taxon>
        <taxon>Metazoa</taxon>
        <taxon>Ecdysozoa</taxon>
        <taxon>Arthropoda</taxon>
        <taxon>Hexapoda</taxon>
        <taxon>Insecta</taxon>
        <taxon>Pterygota</taxon>
        <taxon>Neoptera</taxon>
        <taxon>Endopterygota</taxon>
        <taxon>Coleoptera</taxon>
        <taxon>Polyphaga</taxon>
        <taxon>Cucujiformia</taxon>
        <taxon>Curculionidae</taxon>
        <taxon>Dryophthorinae</taxon>
        <taxon>Rhynchophorus</taxon>
    </lineage>
</organism>
<sequence length="330" mass="38057">MLPLICTQNSYSHIDYGTPLLASKSTDYRTSTSKNHGYIPNIAQDFDCRVRSKIKPELLQKDVAIRDECKSTYEKEYWQKSGQNDILSGNDRGVLSKRVDYVQNITEKLIKKPPPPKSPRLSLMKDSYRFVTCQRQNDRIPNIKCEIPETYRAVQPNINPAEKGYYKYLDIYLTENRSKYVPYSPEDLKKAHEDLITFYNSNGTHKGFTGEIPGKLRGHKNMYDKKIFKIELPNRFVPNKPKNVPNFGLSSEYKSKYAQPTLSDFSPYLRENGIYFEESLSNSGPWQDLCPPAMYCTENCHIGTGYPVRAVVNTDVTKKHFARPECCVKN</sequence>
<dbReference type="AlphaFoldDB" id="A0A834I499"/>
<keyword evidence="2" id="KW-1185">Reference proteome</keyword>
<name>A0A834I499_RHYFE</name>
<evidence type="ECO:0000313" key="1">
    <source>
        <dbReference type="EMBL" id="KAF7273684.1"/>
    </source>
</evidence>
<accession>A0A834I499</accession>
<proteinExistence type="predicted"/>
<reference evidence="1" key="1">
    <citation type="submission" date="2020-08" db="EMBL/GenBank/DDBJ databases">
        <title>Genome sequencing and assembly of the red palm weevil Rhynchophorus ferrugineus.</title>
        <authorList>
            <person name="Dias G.B."/>
            <person name="Bergman C.M."/>
            <person name="Manee M."/>
        </authorList>
    </citation>
    <scope>NUCLEOTIDE SEQUENCE</scope>
    <source>
        <strain evidence="1">AA-2017</strain>
        <tissue evidence="1">Whole larva</tissue>
    </source>
</reference>
<gene>
    <name evidence="1" type="ORF">GWI33_013631</name>
</gene>
<dbReference type="OrthoDB" id="382863at2759"/>
<evidence type="ECO:0000313" key="2">
    <source>
        <dbReference type="Proteomes" id="UP000625711"/>
    </source>
</evidence>